<comment type="similarity">
    <text evidence="1">Belongs to the copine family.</text>
</comment>
<gene>
    <name evidence="4" type="ORF">NDES1114_LOCUS4355</name>
</gene>
<dbReference type="Pfam" id="PF00168">
    <property type="entry name" value="C2"/>
    <property type="match status" value="2"/>
</dbReference>
<feature type="region of interest" description="Disordered" evidence="2">
    <location>
        <begin position="556"/>
        <end position="603"/>
    </location>
</feature>
<evidence type="ECO:0000256" key="2">
    <source>
        <dbReference type="SAM" id="MobiDB-lite"/>
    </source>
</evidence>
<dbReference type="SMART" id="SM00239">
    <property type="entry name" value="C2"/>
    <property type="match status" value="2"/>
</dbReference>
<dbReference type="GO" id="GO:0005544">
    <property type="term" value="F:calcium-dependent phospholipid binding"/>
    <property type="evidence" value="ECO:0007669"/>
    <property type="project" value="InterPro"/>
</dbReference>
<dbReference type="InterPro" id="IPR035892">
    <property type="entry name" value="C2_domain_sf"/>
</dbReference>
<sequence length="603" mass="65839">MAAYAKQAAPVPPPPPAVPAAGPASSDVTRMRLYFRAHDLMDTDTFSKSDPYVLLFANRRDADDGTGDGAAAAGGPRVRSRSPSANHRTFLGKTETVWNNLSPVWQTHIEVDFHFEARQELAYEIYDDDGKGPSGDDHLGNGTFLLSHVVASPRSTLTIQLRTKGTLTITAEEASAHAKDTVAFRVRGVQLKKMDLFGKSDPYYKLFRLLPNGERKLLFQSIVVSETLDPDWGITPAFAMADLTVGGTEENHCLQFECWDENFFKDDKMGQFVCSVAELRTAAAEHLPFRLRHATKPKEYGDIFISDCRVVHIPTFAEMLGAGLEINLAVSIDFTGSNGDPRHPKSLHYVSRGHTNQYESAIQSVGEILMEYDNDKLAPAFGFGAKLPGQFAANHCFHLNGQQDPHVKDVGGILQAYHHTLSQVTLSGPTNFAPTVRQASAAAAASPGVYTILLILTDGCITDTDATIDAIVDAGTLPLSIVIVGVGNADFSLMEMLDGDDVRLRNRQGRPAARDLVQFVPFRDFLRSPRWALAAEVLEEVPRQVEEWAQINHISPASFGRGHTDDRAAAPAPARPPPPALHRGNGVARSSPQPHAHNFDVRL</sequence>
<dbReference type="InterPro" id="IPR000008">
    <property type="entry name" value="C2_dom"/>
</dbReference>
<name>A0A7S1L6R9_NEODS</name>
<feature type="domain" description="C2" evidence="3">
    <location>
        <begin position="163"/>
        <end position="289"/>
    </location>
</feature>
<dbReference type="AlphaFoldDB" id="A0A7S1L6R9"/>
<dbReference type="SMART" id="SM00327">
    <property type="entry name" value="VWA"/>
    <property type="match status" value="1"/>
</dbReference>
<dbReference type="GO" id="GO:0005886">
    <property type="term" value="C:plasma membrane"/>
    <property type="evidence" value="ECO:0007669"/>
    <property type="project" value="TreeGrafter"/>
</dbReference>
<dbReference type="SUPFAM" id="SSF49562">
    <property type="entry name" value="C2 domain (Calcium/lipid-binding domain, CaLB)"/>
    <property type="match status" value="2"/>
</dbReference>
<reference evidence="4" key="1">
    <citation type="submission" date="2021-01" db="EMBL/GenBank/DDBJ databases">
        <authorList>
            <person name="Corre E."/>
            <person name="Pelletier E."/>
            <person name="Niang G."/>
            <person name="Scheremetjew M."/>
            <person name="Finn R."/>
            <person name="Kale V."/>
            <person name="Holt S."/>
            <person name="Cochrane G."/>
            <person name="Meng A."/>
            <person name="Brown T."/>
            <person name="Cohen L."/>
        </authorList>
    </citation>
    <scope>NUCLEOTIDE SEQUENCE</scope>
    <source>
        <strain evidence="4">CCAP 1951/1</strain>
    </source>
</reference>
<dbReference type="PROSITE" id="PS50004">
    <property type="entry name" value="C2"/>
    <property type="match status" value="2"/>
</dbReference>
<dbReference type="Gene3D" id="2.60.40.150">
    <property type="entry name" value="C2 domain"/>
    <property type="match status" value="2"/>
</dbReference>
<feature type="domain" description="C2" evidence="3">
    <location>
        <begin position="10"/>
        <end position="159"/>
    </location>
</feature>
<organism evidence="4">
    <name type="scientific">Neobodo designis</name>
    <name type="common">Flagellated protozoan</name>
    <name type="synonym">Bodo designis</name>
    <dbReference type="NCBI Taxonomy" id="312471"/>
    <lineage>
        <taxon>Eukaryota</taxon>
        <taxon>Discoba</taxon>
        <taxon>Euglenozoa</taxon>
        <taxon>Kinetoplastea</taxon>
        <taxon>Metakinetoplastina</taxon>
        <taxon>Neobodonida</taxon>
        <taxon>Neobodo</taxon>
    </lineage>
</organism>
<dbReference type="InterPro" id="IPR036465">
    <property type="entry name" value="vWFA_dom_sf"/>
</dbReference>
<dbReference type="GO" id="GO:0071277">
    <property type="term" value="P:cellular response to calcium ion"/>
    <property type="evidence" value="ECO:0007669"/>
    <property type="project" value="TreeGrafter"/>
</dbReference>
<evidence type="ECO:0000313" key="4">
    <source>
        <dbReference type="EMBL" id="CAD9095713.1"/>
    </source>
</evidence>
<dbReference type="Gene3D" id="3.40.50.410">
    <property type="entry name" value="von Willebrand factor, type A domain"/>
    <property type="match status" value="1"/>
</dbReference>
<dbReference type="InterPro" id="IPR002035">
    <property type="entry name" value="VWF_A"/>
</dbReference>
<protein>
    <recommendedName>
        <fullName evidence="3">C2 domain-containing protein</fullName>
    </recommendedName>
</protein>
<feature type="region of interest" description="Disordered" evidence="2">
    <location>
        <begin position="64"/>
        <end position="86"/>
    </location>
</feature>
<dbReference type="PANTHER" id="PTHR10857:SF106">
    <property type="entry name" value="C2 DOMAIN-CONTAINING PROTEIN"/>
    <property type="match status" value="1"/>
</dbReference>
<dbReference type="InterPro" id="IPR010734">
    <property type="entry name" value="Copine_C"/>
</dbReference>
<proteinExistence type="inferred from homology"/>
<dbReference type="InterPro" id="IPR045052">
    <property type="entry name" value="Copine"/>
</dbReference>
<dbReference type="EMBL" id="HBGF01006371">
    <property type="protein sequence ID" value="CAD9095713.1"/>
    <property type="molecule type" value="Transcribed_RNA"/>
</dbReference>
<dbReference type="Pfam" id="PF07002">
    <property type="entry name" value="Copine"/>
    <property type="match status" value="1"/>
</dbReference>
<dbReference type="SUPFAM" id="SSF53300">
    <property type="entry name" value="vWA-like"/>
    <property type="match status" value="1"/>
</dbReference>
<dbReference type="PANTHER" id="PTHR10857">
    <property type="entry name" value="COPINE"/>
    <property type="match status" value="1"/>
</dbReference>
<feature type="region of interest" description="Disordered" evidence="2">
    <location>
        <begin position="1"/>
        <end position="24"/>
    </location>
</feature>
<evidence type="ECO:0000256" key="1">
    <source>
        <dbReference type="ARBA" id="ARBA00009048"/>
    </source>
</evidence>
<dbReference type="CDD" id="cd04048">
    <property type="entry name" value="C2A_Copine"/>
    <property type="match status" value="1"/>
</dbReference>
<accession>A0A7S1L6R9</accession>
<evidence type="ECO:0000259" key="3">
    <source>
        <dbReference type="PROSITE" id="PS50004"/>
    </source>
</evidence>